<evidence type="ECO:0000256" key="3">
    <source>
        <dbReference type="ARBA" id="ARBA00004496"/>
    </source>
</evidence>
<evidence type="ECO:0000256" key="6">
    <source>
        <dbReference type="ARBA" id="ARBA00022490"/>
    </source>
</evidence>
<evidence type="ECO:0000256" key="14">
    <source>
        <dbReference type="SAM" id="MobiDB-lite"/>
    </source>
</evidence>
<evidence type="ECO:0000313" key="16">
    <source>
        <dbReference type="EMBL" id="GFR72033.1"/>
    </source>
</evidence>
<feature type="coiled-coil region" evidence="13">
    <location>
        <begin position="485"/>
        <end position="526"/>
    </location>
</feature>
<proteinExistence type="inferred from homology"/>
<comment type="caution">
    <text evidence="16">The sequence shown here is derived from an EMBL/GenBank/DDBJ whole genome shotgun (WGS) entry which is preliminary data.</text>
</comment>
<comment type="subcellular location">
    <subcellularLocation>
        <location evidence="3">Cytoplasm</location>
    </subcellularLocation>
    <subcellularLocation>
        <location evidence="2">Mitochondrion matrix</location>
    </subcellularLocation>
    <subcellularLocation>
        <location evidence="1">Mitochondrion outer membrane</location>
    </subcellularLocation>
</comment>
<evidence type="ECO:0000256" key="12">
    <source>
        <dbReference type="ARBA" id="ARBA00032687"/>
    </source>
</evidence>
<dbReference type="InterPro" id="IPR031981">
    <property type="entry name" value="MIEAP_C"/>
</dbReference>
<gene>
    <name evidence="16" type="ORF">ElyMa_003829600</name>
</gene>
<dbReference type="Proteomes" id="UP000762676">
    <property type="component" value="Unassembled WGS sequence"/>
</dbReference>
<dbReference type="GO" id="GO:0008289">
    <property type="term" value="F:lipid binding"/>
    <property type="evidence" value="ECO:0007669"/>
    <property type="project" value="UniProtKB-KW"/>
</dbReference>
<evidence type="ECO:0000256" key="9">
    <source>
        <dbReference type="ARBA" id="ARBA00023121"/>
    </source>
</evidence>
<evidence type="ECO:0000256" key="5">
    <source>
        <dbReference type="ARBA" id="ARBA00019863"/>
    </source>
</evidence>
<feature type="domain" description="Mitochondria-eating protein C-terminal" evidence="15">
    <location>
        <begin position="591"/>
        <end position="684"/>
    </location>
</feature>
<feature type="region of interest" description="Disordered" evidence="14">
    <location>
        <begin position="333"/>
        <end position="358"/>
    </location>
</feature>
<dbReference type="GO" id="GO:0005759">
    <property type="term" value="C:mitochondrial matrix"/>
    <property type="evidence" value="ECO:0007669"/>
    <property type="project" value="UniProtKB-SubCell"/>
</dbReference>
<evidence type="ECO:0000256" key="7">
    <source>
        <dbReference type="ARBA" id="ARBA00022787"/>
    </source>
</evidence>
<keyword evidence="6" id="KW-0963">Cytoplasm</keyword>
<dbReference type="PANTHER" id="PTHR21771:SF1">
    <property type="entry name" value="MITOCHONDRIA-EATING PROTEIN"/>
    <property type="match status" value="1"/>
</dbReference>
<evidence type="ECO:0000256" key="2">
    <source>
        <dbReference type="ARBA" id="ARBA00004305"/>
    </source>
</evidence>
<dbReference type="GO" id="GO:0035695">
    <property type="term" value="P:mitophagy by internal vacuole formation"/>
    <property type="evidence" value="ECO:0007669"/>
    <property type="project" value="TreeGrafter"/>
</dbReference>
<dbReference type="InterPro" id="IPR026169">
    <property type="entry name" value="MIEAP"/>
</dbReference>
<keyword evidence="17" id="KW-1185">Reference proteome</keyword>
<evidence type="ECO:0000256" key="1">
    <source>
        <dbReference type="ARBA" id="ARBA00004294"/>
    </source>
</evidence>
<keyword evidence="11" id="KW-0472">Membrane</keyword>
<evidence type="ECO:0000313" key="17">
    <source>
        <dbReference type="Proteomes" id="UP000762676"/>
    </source>
</evidence>
<dbReference type="EMBL" id="BMAT01007816">
    <property type="protein sequence ID" value="GFR72033.1"/>
    <property type="molecule type" value="Genomic_DNA"/>
</dbReference>
<evidence type="ECO:0000256" key="8">
    <source>
        <dbReference type="ARBA" id="ARBA00023054"/>
    </source>
</evidence>
<keyword evidence="8 13" id="KW-0175">Coiled coil</keyword>
<evidence type="ECO:0000259" key="15">
    <source>
        <dbReference type="Pfam" id="PF16026"/>
    </source>
</evidence>
<dbReference type="GO" id="GO:0005741">
    <property type="term" value="C:mitochondrial outer membrane"/>
    <property type="evidence" value="ECO:0007669"/>
    <property type="project" value="UniProtKB-SubCell"/>
</dbReference>
<evidence type="ECO:0000256" key="4">
    <source>
        <dbReference type="ARBA" id="ARBA00008233"/>
    </source>
</evidence>
<organism evidence="16 17">
    <name type="scientific">Elysia marginata</name>
    <dbReference type="NCBI Taxonomy" id="1093978"/>
    <lineage>
        <taxon>Eukaryota</taxon>
        <taxon>Metazoa</taxon>
        <taxon>Spiralia</taxon>
        <taxon>Lophotrochozoa</taxon>
        <taxon>Mollusca</taxon>
        <taxon>Gastropoda</taxon>
        <taxon>Heterobranchia</taxon>
        <taxon>Euthyneura</taxon>
        <taxon>Panpulmonata</taxon>
        <taxon>Sacoglossa</taxon>
        <taxon>Placobranchoidea</taxon>
        <taxon>Plakobranchidae</taxon>
        <taxon>Elysia</taxon>
    </lineage>
</organism>
<sequence length="684" mass="76129">MLAGTPRVGIEKVWRAVRWAESFPDESLAMDTVDLTPTFAIRKIAMLFDRRKFAECASLVTRLNGITITAILSEIPVEMLHSALPASLPILEALYEKVYRNSRSEFPTGQLMTDQLVKRLVTLFAGQHQADSLEDTRQISTAQMVSCRTIIRIVLSVEPDFKNVVRQRKRAIDRCVRNMGRHGLVDSSGGKLMTLHDALKVELEKVVILYRCALQKLDSHHVTASLTSGPAPKEASHQRMMQVRRGDVQDRIIKNKTLYNLVEPAVSGQYLRKLITILERRIDYDKVLLFHDTELRKMSEGGTLPHSEAALATALRHFSHGYGMILSLISQVSGSDDGSGTPSGTPSSMEDLASSEDEDFEDILPVSSSLSITEKMKIISLNGIIPLNGWGRSQLISVSGSRAATLTNNQARNGRMEREVSQKDEFTQHASILDTSRNGIFTSESYGNVDSPGSVKQAISGPFFPMGMDTVVAATNSSSHSSQQVALLEQEVTSLRTELEQTRETIRKLQAQEKELRNRLADQIHNRFTSRPTQAVEDLSLGTVRPTSLVRAYDDLYREGRVDSLDALDALPELTGLDILKMKILFSVIVEVCQNIYATLYDYPGLQTCDGLVEYARTAVRLAWGLSVQVPPYTISYDARIFLAQNHDRFHTSDSDSDEIKSFLWPMLIDGHTGLCVTRGVVIT</sequence>
<evidence type="ECO:0000256" key="13">
    <source>
        <dbReference type="SAM" id="Coils"/>
    </source>
</evidence>
<feature type="compositionally biased region" description="Low complexity" evidence="14">
    <location>
        <begin position="333"/>
        <end position="348"/>
    </location>
</feature>
<name>A0AAV4FH47_9GAST</name>
<keyword evidence="9" id="KW-0446">Lipid-binding</keyword>
<protein>
    <recommendedName>
        <fullName evidence="5">Mitochondria-eating protein</fullName>
    </recommendedName>
    <alternativeName>
        <fullName evidence="12">Spermatogenesis-associated protein 18</fullName>
    </alternativeName>
</protein>
<accession>A0AAV4FH47</accession>
<comment type="similarity">
    <text evidence="4">Belongs to the MIEAP family.</text>
</comment>
<dbReference type="Pfam" id="PF16026">
    <property type="entry name" value="MIEAP"/>
    <property type="match status" value="1"/>
</dbReference>
<evidence type="ECO:0000256" key="11">
    <source>
        <dbReference type="ARBA" id="ARBA00023136"/>
    </source>
</evidence>
<keyword evidence="7" id="KW-1000">Mitochondrion outer membrane</keyword>
<dbReference type="PANTHER" id="PTHR21771">
    <property type="entry name" value="MITOCHONDRIA-EATING PROTEIN-RELATED"/>
    <property type="match status" value="1"/>
</dbReference>
<evidence type="ECO:0000256" key="10">
    <source>
        <dbReference type="ARBA" id="ARBA00023128"/>
    </source>
</evidence>
<dbReference type="AlphaFoldDB" id="A0AAV4FH47"/>
<dbReference type="GO" id="GO:0035694">
    <property type="term" value="P:mitochondrial protein catabolic process"/>
    <property type="evidence" value="ECO:0007669"/>
    <property type="project" value="InterPro"/>
</dbReference>
<reference evidence="16 17" key="1">
    <citation type="journal article" date="2021" name="Elife">
        <title>Chloroplast acquisition without the gene transfer in kleptoplastic sea slugs, Plakobranchus ocellatus.</title>
        <authorList>
            <person name="Maeda T."/>
            <person name="Takahashi S."/>
            <person name="Yoshida T."/>
            <person name="Shimamura S."/>
            <person name="Takaki Y."/>
            <person name="Nagai Y."/>
            <person name="Toyoda A."/>
            <person name="Suzuki Y."/>
            <person name="Arimoto A."/>
            <person name="Ishii H."/>
            <person name="Satoh N."/>
            <person name="Nishiyama T."/>
            <person name="Hasebe M."/>
            <person name="Maruyama T."/>
            <person name="Minagawa J."/>
            <person name="Obokata J."/>
            <person name="Shigenobu S."/>
        </authorList>
    </citation>
    <scope>NUCLEOTIDE SEQUENCE [LARGE SCALE GENOMIC DNA]</scope>
</reference>
<keyword evidence="10" id="KW-0496">Mitochondrion</keyword>